<dbReference type="KEGG" id="nwl:NWFMUON74_46060"/>
<dbReference type="GO" id="GO:0016020">
    <property type="term" value="C:membrane"/>
    <property type="evidence" value="ECO:0007669"/>
    <property type="project" value="TreeGrafter"/>
</dbReference>
<evidence type="ECO:0000313" key="3">
    <source>
        <dbReference type="Proteomes" id="UP000516173"/>
    </source>
</evidence>
<dbReference type="PANTHER" id="PTHR43798">
    <property type="entry name" value="MONOACYLGLYCEROL LIPASE"/>
    <property type="match status" value="1"/>
</dbReference>
<dbReference type="AlphaFoldDB" id="A0A7G1KUK5"/>
<dbReference type="SUPFAM" id="SSF53474">
    <property type="entry name" value="alpha/beta-Hydrolases"/>
    <property type="match status" value="1"/>
</dbReference>
<dbReference type="Gene3D" id="3.40.50.1820">
    <property type="entry name" value="alpha/beta hydrolase"/>
    <property type="match status" value="1"/>
</dbReference>
<dbReference type="PANTHER" id="PTHR43798:SF33">
    <property type="entry name" value="HYDROLASE, PUTATIVE (AFU_ORTHOLOGUE AFUA_2G14860)-RELATED"/>
    <property type="match status" value="1"/>
</dbReference>
<reference evidence="2 3" key="1">
    <citation type="submission" date="2020-08" db="EMBL/GenBank/DDBJ databases">
        <title>Genome Sequencing of Nocardia wallacei strain FMUON74 and assembly.</title>
        <authorList>
            <person name="Toyokawa M."/>
            <person name="Uesaka K."/>
        </authorList>
    </citation>
    <scope>NUCLEOTIDE SEQUENCE [LARGE SCALE GENOMIC DNA]</scope>
    <source>
        <strain evidence="2 3">FMUON74</strain>
    </source>
</reference>
<organism evidence="2 3">
    <name type="scientific">Nocardia wallacei</name>
    <dbReference type="NCBI Taxonomy" id="480035"/>
    <lineage>
        <taxon>Bacteria</taxon>
        <taxon>Bacillati</taxon>
        <taxon>Actinomycetota</taxon>
        <taxon>Actinomycetes</taxon>
        <taxon>Mycobacteriales</taxon>
        <taxon>Nocardiaceae</taxon>
        <taxon>Nocardia</taxon>
    </lineage>
</organism>
<dbReference type="Pfam" id="PF00561">
    <property type="entry name" value="Abhydrolase_1"/>
    <property type="match status" value="1"/>
</dbReference>
<dbReference type="InterPro" id="IPR050266">
    <property type="entry name" value="AB_hydrolase_sf"/>
</dbReference>
<dbReference type="RefSeq" id="WP_187683836.1">
    <property type="nucleotide sequence ID" value="NZ_AP023396.1"/>
</dbReference>
<keyword evidence="2" id="KW-0378">Hydrolase</keyword>
<dbReference type="InterPro" id="IPR000073">
    <property type="entry name" value="AB_hydrolase_1"/>
</dbReference>
<accession>A0A7G1KUK5</accession>
<gene>
    <name evidence="2" type="ORF">NWFMUON74_46060</name>
</gene>
<protein>
    <submittedName>
        <fullName evidence="2">Alpha/beta hydrolase</fullName>
    </submittedName>
</protein>
<keyword evidence="3" id="KW-1185">Reference proteome</keyword>
<dbReference type="InterPro" id="IPR029058">
    <property type="entry name" value="AB_hydrolase_fold"/>
</dbReference>
<feature type="domain" description="AB hydrolase-1" evidence="1">
    <location>
        <begin position="33"/>
        <end position="267"/>
    </location>
</feature>
<dbReference type="EMBL" id="AP023396">
    <property type="protein sequence ID" value="BCK56834.1"/>
    <property type="molecule type" value="Genomic_DNA"/>
</dbReference>
<sequence length="284" mass="31573">MTGTAPALTVAERVVDGVRCAVHDSGPSESPTAVVFVHGNPGPMDDWAELAPEIAGFARVIAMDMPGFGRSERPKSFEHSVLGHARFLGLLLDDLGVERAHLVLHDFGGPWGLRWALDHPRRLASLTMINTGVLDGYRWHRYAKIWQTPVLGELFQLAGTPRAMHAALNRDNPVPLPRAYVDRVCGYADWGHKRAVLRLYRNSRDPAAAFPERHLGLTADTLPTCVIWGAGDRYIPVRFAEQQRNHFPRAEIHILEGLGHWPFIDNPQAVRTFLSAFLRKHAGA</sequence>
<dbReference type="PRINTS" id="PR00111">
    <property type="entry name" value="ABHYDROLASE"/>
</dbReference>
<dbReference type="GO" id="GO:0047372">
    <property type="term" value="F:monoacylglycerol lipase activity"/>
    <property type="evidence" value="ECO:0007669"/>
    <property type="project" value="TreeGrafter"/>
</dbReference>
<dbReference type="Proteomes" id="UP000516173">
    <property type="component" value="Chromosome"/>
</dbReference>
<dbReference type="GO" id="GO:0046464">
    <property type="term" value="P:acylglycerol catabolic process"/>
    <property type="evidence" value="ECO:0007669"/>
    <property type="project" value="TreeGrafter"/>
</dbReference>
<evidence type="ECO:0000313" key="2">
    <source>
        <dbReference type="EMBL" id="BCK56834.1"/>
    </source>
</evidence>
<dbReference type="GeneID" id="80349062"/>
<evidence type="ECO:0000259" key="1">
    <source>
        <dbReference type="Pfam" id="PF00561"/>
    </source>
</evidence>
<name>A0A7G1KUK5_9NOCA</name>
<proteinExistence type="predicted"/>